<comment type="caution">
    <text evidence="1">The sequence shown here is derived from an EMBL/GenBank/DDBJ whole genome shotgun (WGS) entry which is preliminary data.</text>
</comment>
<name>A0A2C5XDC8_9PEZI</name>
<reference evidence="1 2" key="2">
    <citation type="journal article" date="2013" name="IMA Fungus">
        <title>IMA Genome-F 1: Ceratocystis fimbriata: Draft nuclear genome sequence for the plant pathogen, Ceratocystis fimbriata.</title>
        <authorList>
            <person name="Wilken P.M."/>
            <person name="Steenkamp E.T."/>
            <person name="Wingfield M.J."/>
            <person name="de Beer Z.W."/>
            <person name="Wingfield B.D."/>
        </authorList>
    </citation>
    <scope>NUCLEOTIDE SEQUENCE [LARGE SCALE GENOMIC DNA]</scope>
    <source>
        <strain evidence="1 2">CBS 114723</strain>
    </source>
</reference>
<evidence type="ECO:0000313" key="1">
    <source>
        <dbReference type="EMBL" id="PHH55205.1"/>
    </source>
</evidence>
<evidence type="ECO:0000313" key="2">
    <source>
        <dbReference type="Proteomes" id="UP000222788"/>
    </source>
</evidence>
<dbReference type="Proteomes" id="UP000222788">
    <property type="component" value="Unassembled WGS sequence"/>
</dbReference>
<organism evidence="1 2">
    <name type="scientific">Ceratocystis fimbriata CBS 114723</name>
    <dbReference type="NCBI Taxonomy" id="1035309"/>
    <lineage>
        <taxon>Eukaryota</taxon>
        <taxon>Fungi</taxon>
        <taxon>Dikarya</taxon>
        <taxon>Ascomycota</taxon>
        <taxon>Pezizomycotina</taxon>
        <taxon>Sordariomycetes</taxon>
        <taxon>Hypocreomycetidae</taxon>
        <taxon>Microascales</taxon>
        <taxon>Ceratocystidaceae</taxon>
        <taxon>Ceratocystis</taxon>
    </lineage>
</organism>
<proteinExistence type="predicted"/>
<sequence>MLAEHGAQGCNSTRSTHIEASTKLSLCPTTGWGPTGYHQLWGTWLTAKRIGSANYGTREASLAT</sequence>
<gene>
    <name evidence="1" type="ORF">CFIMG_007458RA00001</name>
</gene>
<accession>A0A2C5XDC8</accession>
<reference evidence="1 2" key="1">
    <citation type="journal article" date="2013" name="Fungal Biol.">
        <title>Analysis of microsatellite markers in the genome of the plant pathogen Ceratocystis fimbriata.</title>
        <authorList>
            <person name="Simpson M.C."/>
            <person name="Wilken P.M."/>
            <person name="Coetzee M.P."/>
            <person name="Wingfield M.J."/>
            <person name="Wingfield B.D."/>
        </authorList>
    </citation>
    <scope>NUCLEOTIDE SEQUENCE [LARGE SCALE GENOMIC DNA]</scope>
    <source>
        <strain evidence="1 2">CBS 114723</strain>
    </source>
</reference>
<dbReference type="AlphaFoldDB" id="A0A2C5XDC8"/>
<dbReference type="EMBL" id="APWK03000014">
    <property type="protein sequence ID" value="PHH55205.1"/>
    <property type="molecule type" value="Genomic_DNA"/>
</dbReference>
<keyword evidence="2" id="KW-1185">Reference proteome</keyword>
<protein>
    <submittedName>
        <fullName evidence="1">Uncharacterized protein</fullName>
    </submittedName>
</protein>